<dbReference type="PANTHER" id="PTHR12468:SF2">
    <property type="entry name" value="GPI MANNOSYLTRANSFERASE 2"/>
    <property type="match status" value="1"/>
</dbReference>
<gene>
    <name evidence="11" type="ORF">HK14_11910</name>
</gene>
<comment type="caution">
    <text evidence="11">The sequence shown here is derived from an EMBL/GenBank/DDBJ whole genome shotgun (WGS) entry which is preliminary data.</text>
</comment>
<dbReference type="AlphaFoldDB" id="A0A1Z5YSI7"/>
<protein>
    <recommendedName>
        <fullName evidence="13">Glycosyltransferase RgtA/B/C/D-like domain-containing protein</fullName>
    </recommendedName>
</protein>
<feature type="transmembrane region" description="Helical" evidence="10">
    <location>
        <begin position="298"/>
        <end position="315"/>
    </location>
</feature>
<proteinExistence type="predicted"/>
<feature type="transmembrane region" description="Helical" evidence="10">
    <location>
        <begin position="274"/>
        <end position="291"/>
    </location>
</feature>
<evidence type="ECO:0000313" key="11">
    <source>
        <dbReference type="EMBL" id="OUJ01080.1"/>
    </source>
</evidence>
<evidence type="ECO:0000256" key="10">
    <source>
        <dbReference type="SAM" id="Phobius"/>
    </source>
</evidence>
<name>A0A1Z5YSI7_9PROT</name>
<dbReference type="InterPro" id="IPR007315">
    <property type="entry name" value="PIG-V/Gpi18"/>
</dbReference>
<feature type="transmembrane region" description="Helical" evidence="10">
    <location>
        <begin position="16"/>
        <end position="38"/>
    </location>
</feature>
<keyword evidence="4" id="KW-0328">Glycosyltransferase</keyword>
<reference evidence="11 12" key="1">
    <citation type="submission" date="2014-06" db="EMBL/GenBank/DDBJ databases">
        <authorList>
            <person name="Ju J."/>
            <person name="Zhang J."/>
        </authorList>
    </citation>
    <scope>NUCLEOTIDE SEQUENCE [LARGE SCALE GENOMIC DNA]</scope>
    <source>
        <strain evidence="11 12">DsW_47</strain>
    </source>
</reference>
<evidence type="ECO:0000256" key="4">
    <source>
        <dbReference type="ARBA" id="ARBA00022676"/>
    </source>
</evidence>
<evidence type="ECO:0000256" key="1">
    <source>
        <dbReference type="ARBA" id="ARBA00004477"/>
    </source>
</evidence>
<keyword evidence="7" id="KW-0256">Endoplasmic reticulum</keyword>
<keyword evidence="6 10" id="KW-0812">Transmembrane</keyword>
<feature type="transmembrane region" description="Helical" evidence="10">
    <location>
        <begin position="172"/>
        <end position="199"/>
    </location>
</feature>
<accession>A0A1Z5YSI7</accession>
<evidence type="ECO:0000256" key="9">
    <source>
        <dbReference type="ARBA" id="ARBA00023136"/>
    </source>
</evidence>
<keyword evidence="3" id="KW-0337">GPI-anchor biosynthesis</keyword>
<feature type="transmembrane region" description="Helical" evidence="10">
    <location>
        <begin position="101"/>
        <end position="120"/>
    </location>
</feature>
<evidence type="ECO:0000313" key="12">
    <source>
        <dbReference type="Proteomes" id="UP000196086"/>
    </source>
</evidence>
<keyword evidence="5" id="KW-0808">Transferase</keyword>
<keyword evidence="9 10" id="KW-0472">Membrane</keyword>
<feature type="transmembrane region" description="Helical" evidence="10">
    <location>
        <begin position="132"/>
        <end position="152"/>
    </location>
</feature>
<evidence type="ECO:0000256" key="3">
    <source>
        <dbReference type="ARBA" id="ARBA00022502"/>
    </source>
</evidence>
<evidence type="ECO:0000256" key="5">
    <source>
        <dbReference type="ARBA" id="ARBA00022679"/>
    </source>
</evidence>
<evidence type="ECO:0000256" key="2">
    <source>
        <dbReference type="ARBA" id="ARBA00004687"/>
    </source>
</evidence>
<organism evidence="11 12">
    <name type="scientific">Acetobacter cibinongensis</name>
    <dbReference type="NCBI Taxonomy" id="146475"/>
    <lineage>
        <taxon>Bacteria</taxon>
        <taxon>Pseudomonadati</taxon>
        <taxon>Pseudomonadota</taxon>
        <taxon>Alphaproteobacteria</taxon>
        <taxon>Acetobacterales</taxon>
        <taxon>Acetobacteraceae</taxon>
        <taxon>Acetobacter</taxon>
    </lineage>
</organism>
<evidence type="ECO:0000256" key="8">
    <source>
        <dbReference type="ARBA" id="ARBA00022989"/>
    </source>
</evidence>
<keyword evidence="8 10" id="KW-1133">Transmembrane helix</keyword>
<dbReference type="EMBL" id="JOMQ01000054">
    <property type="protein sequence ID" value="OUJ01080.1"/>
    <property type="molecule type" value="Genomic_DNA"/>
</dbReference>
<comment type="subcellular location">
    <subcellularLocation>
        <location evidence="1">Endoplasmic reticulum membrane</location>
        <topology evidence="1">Multi-pass membrane protein</topology>
    </subcellularLocation>
</comment>
<dbReference type="GO" id="GO:0006506">
    <property type="term" value="P:GPI anchor biosynthetic process"/>
    <property type="evidence" value="ECO:0007669"/>
    <property type="project" value="UniProtKB-KW"/>
</dbReference>
<dbReference type="GO" id="GO:0016020">
    <property type="term" value="C:membrane"/>
    <property type="evidence" value="ECO:0007669"/>
    <property type="project" value="GOC"/>
</dbReference>
<dbReference type="Proteomes" id="UP000196086">
    <property type="component" value="Unassembled WGS sequence"/>
</dbReference>
<comment type="pathway">
    <text evidence="2">Glycolipid biosynthesis; glycosylphosphatidylinositol-anchor biosynthesis.</text>
</comment>
<dbReference type="GO" id="GO:0031501">
    <property type="term" value="C:mannosyltransferase complex"/>
    <property type="evidence" value="ECO:0007669"/>
    <property type="project" value="TreeGrafter"/>
</dbReference>
<evidence type="ECO:0008006" key="13">
    <source>
        <dbReference type="Google" id="ProtNLM"/>
    </source>
</evidence>
<dbReference type="PANTHER" id="PTHR12468">
    <property type="entry name" value="GPI MANNOSYLTRANSFERASE 2"/>
    <property type="match status" value="1"/>
</dbReference>
<feature type="transmembrane region" description="Helical" evidence="10">
    <location>
        <begin position="344"/>
        <end position="363"/>
    </location>
</feature>
<dbReference type="GO" id="GO:0004376">
    <property type="term" value="F:GPI mannosyltransferase activity"/>
    <property type="evidence" value="ECO:0007669"/>
    <property type="project" value="InterPro"/>
</dbReference>
<feature type="transmembrane region" description="Helical" evidence="10">
    <location>
        <begin position="220"/>
        <end position="241"/>
    </location>
</feature>
<evidence type="ECO:0000256" key="6">
    <source>
        <dbReference type="ARBA" id="ARBA00022692"/>
    </source>
</evidence>
<evidence type="ECO:0000256" key="7">
    <source>
        <dbReference type="ARBA" id="ARBA00022824"/>
    </source>
</evidence>
<sequence length="370" mass="41748">MLCRVQGIANSSDRQFGVVIGLCCLLGVFFSALIAIPWGGFISASCQWDCSWYMSVVTDGYTTLPLLDDASRRTQANWAFFPLYPLLVSGLKSVSFLSAKTSGLLVNLLLWPVLIFLSYRDLVLRRMPVDRVLFALFFVCYSFNIWYMAQYSEGIYGVLLVGTVVALRSHKIVWAALVCALMALARPTGFVMAIVMAAWWLLHSWPKERLAQKERVTDSLLLVSAAGAGLSLYVLYLFHIMGDGFAFAHVQIAWNRHFGFFLKHVADAFTNKHQVKYGIFAVLGFIVIWRMCKPQWSLNALVVGVTALLASSTGVESIERFIFSNPFTIQFLAYATVSRSRRFMGCVFVGMVLLHVVTTILWYNQRRWVM</sequence>
<dbReference type="GO" id="GO:0000009">
    <property type="term" value="F:alpha-1,6-mannosyltransferase activity"/>
    <property type="evidence" value="ECO:0007669"/>
    <property type="project" value="InterPro"/>
</dbReference>